<sequence length="88" mass="10020">MFCISFEGHDVATDGDVLKMALPGNRGENNNDTISRQNQLPRFLHEWPPRLEAAQSLISKNVPALTRAKRGHWPAFIEITLFTLEFSR</sequence>
<dbReference type="AlphaFoldDB" id="A1VIF0"/>
<reference evidence="2" key="1">
    <citation type="journal article" date="2009" name="Environ. Microbiol.">
        <title>The genome of Polaromonas naphthalenivorans strain CJ2, isolated from coal tar-contaminated sediment, reveals physiological and metabolic versatility and evolution through extensive horizontal gene transfer.</title>
        <authorList>
            <person name="Yagi J.M."/>
            <person name="Sims D."/>
            <person name="Brettin T."/>
            <person name="Bruce D."/>
            <person name="Madsen E.L."/>
        </authorList>
    </citation>
    <scope>NUCLEOTIDE SEQUENCE [LARGE SCALE GENOMIC DNA]</scope>
    <source>
        <strain evidence="2">CJ2</strain>
    </source>
</reference>
<keyword evidence="2" id="KW-1185">Reference proteome</keyword>
<evidence type="ECO:0000313" key="2">
    <source>
        <dbReference type="Proteomes" id="UP000000644"/>
    </source>
</evidence>
<dbReference type="HOGENOM" id="CLU_2466387_0_0_4"/>
<proteinExistence type="predicted"/>
<protein>
    <submittedName>
        <fullName evidence="1">Uncharacterized protein</fullName>
    </submittedName>
</protein>
<evidence type="ECO:0000313" key="1">
    <source>
        <dbReference type="EMBL" id="ABM35428.1"/>
    </source>
</evidence>
<dbReference type="Proteomes" id="UP000000644">
    <property type="component" value="Chromosome"/>
</dbReference>
<gene>
    <name evidence="1" type="ordered locus">Pnap_0103</name>
</gene>
<name>A1VIF0_POLNA</name>
<accession>A1VIF0</accession>
<dbReference type="EMBL" id="CP000529">
    <property type="protein sequence ID" value="ABM35428.1"/>
    <property type="molecule type" value="Genomic_DNA"/>
</dbReference>
<organism evidence="1 2">
    <name type="scientific">Polaromonas naphthalenivorans (strain CJ2)</name>
    <dbReference type="NCBI Taxonomy" id="365044"/>
    <lineage>
        <taxon>Bacteria</taxon>
        <taxon>Pseudomonadati</taxon>
        <taxon>Pseudomonadota</taxon>
        <taxon>Betaproteobacteria</taxon>
        <taxon>Burkholderiales</taxon>
        <taxon>Comamonadaceae</taxon>
        <taxon>Polaromonas</taxon>
    </lineage>
</organism>
<dbReference type="KEGG" id="pna:Pnap_0103"/>